<evidence type="ECO:0000313" key="2">
    <source>
        <dbReference type="Proteomes" id="UP001381693"/>
    </source>
</evidence>
<keyword evidence="2" id="KW-1185">Reference proteome</keyword>
<gene>
    <name evidence="1" type="ORF">SK128_021750</name>
</gene>
<organism evidence="1 2">
    <name type="scientific">Halocaridina rubra</name>
    <name type="common">Hawaiian red shrimp</name>
    <dbReference type="NCBI Taxonomy" id="373956"/>
    <lineage>
        <taxon>Eukaryota</taxon>
        <taxon>Metazoa</taxon>
        <taxon>Ecdysozoa</taxon>
        <taxon>Arthropoda</taxon>
        <taxon>Crustacea</taxon>
        <taxon>Multicrustacea</taxon>
        <taxon>Malacostraca</taxon>
        <taxon>Eumalacostraca</taxon>
        <taxon>Eucarida</taxon>
        <taxon>Decapoda</taxon>
        <taxon>Pleocyemata</taxon>
        <taxon>Caridea</taxon>
        <taxon>Atyoidea</taxon>
        <taxon>Atyidae</taxon>
        <taxon>Halocaridina</taxon>
    </lineage>
</organism>
<comment type="caution">
    <text evidence="1">The sequence shown here is derived from an EMBL/GenBank/DDBJ whole genome shotgun (WGS) entry which is preliminary data.</text>
</comment>
<reference evidence="1 2" key="1">
    <citation type="submission" date="2023-11" db="EMBL/GenBank/DDBJ databases">
        <title>Halocaridina rubra genome assembly.</title>
        <authorList>
            <person name="Smith C."/>
        </authorList>
    </citation>
    <scope>NUCLEOTIDE SEQUENCE [LARGE SCALE GENOMIC DNA]</scope>
    <source>
        <strain evidence="1">EP-1</strain>
        <tissue evidence="1">Whole</tissue>
    </source>
</reference>
<protein>
    <submittedName>
        <fullName evidence="1">Uncharacterized protein</fullName>
    </submittedName>
</protein>
<sequence>MDPIRSQLSQEVHGLSRNAEGQIVEAITKILHSRTFLDNLGSSVSTAMGPVVQNTCRDVYSKMLIPGINALTQQVVKQVNDIFSKGTRESKLYQKAIFGGDIPLRLTRFLVVRCNCSTILLPSGL</sequence>
<evidence type="ECO:0000313" key="1">
    <source>
        <dbReference type="EMBL" id="KAK7071933.1"/>
    </source>
</evidence>
<dbReference type="EMBL" id="JAXCGZ010013804">
    <property type="protein sequence ID" value="KAK7071933.1"/>
    <property type="molecule type" value="Genomic_DNA"/>
</dbReference>
<dbReference type="AlphaFoldDB" id="A0AAN9A1V2"/>
<dbReference type="Proteomes" id="UP001381693">
    <property type="component" value="Unassembled WGS sequence"/>
</dbReference>
<accession>A0AAN9A1V2</accession>
<name>A0AAN9A1V2_HALRR</name>
<proteinExistence type="predicted"/>